<dbReference type="PANTHER" id="PTHR43546">
    <property type="entry name" value="UPF0173 METAL-DEPENDENT HYDROLASE MJ1163-RELATED"/>
    <property type="match status" value="1"/>
</dbReference>
<dbReference type="Proteomes" id="UP000175691">
    <property type="component" value="Unassembled WGS sequence"/>
</dbReference>
<dbReference type="SUPFAM" id="SSF56281">
    <property type="entry name" value="Metallo-hydrolase/oxidoreductase"/>
    <property type="match status" value="1"/>
</dbReference>
<name>A0A1E7ZEM4_9ALTE</name>
<feature type="domain" description="Metallo-beta-lactamase" evidence="1">
    <location>
        <begin position="45"/>
        <end position="228"/>
    </location>
</feature>
<sequence length="271" mass="30045">MYSEAGQAKPEATLPLSSEAFGDSDTTTFYWLGLAGFLINSHGTTFMIDPLLEGFDMEVMIDFPIRTEDVPALDAILVTHADNDHFSIPTLSKLNNPSTVIHSTQYVGSLMQQHEFNGAGHDIGDSFKINRNVDVKVMPADHAWQNAYPDAADRVFKDEDSAGFWIQTEEGTIWATGDSRLMPEQLTYAPAPDIILFDFSDSEWHFTFEGAVKLANAYPEAILLLHHWGSVNAPDFSPFNGDPNALLTRVTNPERIKVLAPGEPFVWPGKK</sequence>
<dbReference type="GO" id="GO:0016787">
    <property type="term" value="F:hydrolase activity"/>
    <property type="evidence" value="ECO:0007669"/>
    <property type="project" value="UniProtKB-KW"/>
</dbReference>
<dbReference type="Pfam" id="PF12706">
    <property type="entry name" value="Lactamase_B_2"/>
    <property type="match status" value="1"/>
</dbReference>
<organism evidence="2 3">
    <name type="scientific">Alteromonas confluentis</name>
    <dbReference type="NCBI Taxonomy" id="1656094"/>
    <lineage>
        <taxon>Bacteria</taxon>
        <taxon>Pseudomonadati</taxon>
        <taxon>Pseudomonadota</taxon>
        <taxon>Gammaproteobacteria</taxon>
        <taxon>Alteromonadales</taxon>
        <taxon>Alteromonadaceae</taxon>
        <taxon>Alteromonas/Salinimonas group</taxon>
        <taxon>Alteromonas</taxon>
    </lineage>
</organism>
<reference evidence="2 3" key="1">
    <citation type="submission" date="2016-08" db="EMBL/GenBank/DDBJ databases">
        <authorList>
            <person name="Seilhamer J.J."/>
        </authorList>
    </citation>
    <scope>NUCLEOTIDE SEQUENCE [LARGE SCALE GENOMIC DNA]</scope>
    <source>
        <strain evidence="2 3">KCTC 42603</strain>
    </source>
</reference>
<dbReference type="Gene3D" id="3.60.15.10">
    <property type="entry name" value="Ribonuclease Z/Hydroxyacylglutathione hydrolase-like"/>
    <property type="match status" value="1"/>
</dbReference>
<dbReference type="InterPro" id="IPR001279">
    <property type="entry name" value="Metallo-B-lactamas"/>
</dbReference>
<evidence type="ECO:0000313" key="2">
    <source>
        <dbReference type="EMBL" id="OFC71956.1"/>
    </source>
</evidence>
<dbReference type="AlphaFoldDB" id="A0A1E7ZEM4"/>
<dbReference type="EMBL" id="MDHN01000009">
    <property type="protein sequence ID" value="OFC71956.1"/>
    <property type="molecule type" value="Genomic_DNA"/>
</dbReference>
<gene>
    <name evidence="2" type="ORF">BFC18_05540</name>
</gene>
<accession>A0A1E7ZEM4</accession>
<comment type="caution">
    <text evidence="2">The sequence shown here is derived from an EMBL/GenBank/DDBJ whole genome shotgun (WGS) entry which is preliminary data.</text>
</comment>
<keyword evidence="3" id="KW-1185">Reference proteome</keyword>
<dbReference type="STRING" id="1656094.BFC18_05540"/>
<dbReference type="InterPro" id="IPR050114">
    <property type="entry name" value="UPF0173_UPF0282_UlaG_hydrolase"/>
</dbReference>
<keyword evidence="2" id="KW-0378">Hydrolase</keyword>
<evidence type="ECO:0000313" key="3">
    <source>
        <dbReference type="Proteomes" id="UP000175691"/>
    </source>
</evidence>
<dbReference type="InterPro" id="IPR036866">
    <property type="entry name" value="RibonucZ/Hydroxyglut_hydro"/>
</dbReference>
<protein>
    <submittedName>
        <fullName evidence="2">MBL fold metallo-hydrolase</fullName>
    </submittedName>
</protein>
<proteinExistence type="predicted"/>
<evidence type="ECO:0000259" key="1">
    <source>
        <dbReference type="Pfam" id="PF12706"/>
    </source>
</evidence>